<reference evidence="2" key="1">
    <citation type="journal article" date="2021" name="J Fungi (Basel)">
        <title>Genomic and Metabolomic Analyses of the Marine Fungus Emericellopsis cladophorae: Insights into Saltwater Adaptability Mechanisms and Its Biosynthetic Potential.</title>
        <authorList>
            <person name="Goncalves M.F.M."/>
            <person name="Hilario S."/>
            <person name="Van de Peer Y."/>
            <person name="Esteves A.C."/>
            <person name="Alves A."/>
        </authorList>
    </citation>
    <scope>NUCLEOTIDE SEQUENCE</scope>
    <source>
        <strain evidence="2">MUM 19.33</strain>
    </source>
</reference>
<reference evidence="2" key="2">
    <citation type="submission" date="2022-07" db="EMBL/GenBank/DDBJ databases">
        <authorList>
            <person name="Goncalves M.F.M."/>
            <person name="Hilario S."/>
            <person name="Van De Peer Y."/>
            <person name="Esteves A.C."/>
            <person name="Alves A."/>
        </authorList>
    </citation>
    <scope>NUCLEOTIDE SEQUENCE</scope>
    <source>
        <strain evidence="2">MUM 19.33</strain>
    </source>
</reference>
<dbReference type="Pfam" id="PF01593">
    <property type="entry name" value="Amino_oxidase"/>
    <property type="match status" value="1"/>
</dbReference>
<dbReference type="SUPFAM" id="SSF54373">
    <property type="entry name" value="FAD-linked reductases, C-terminal domain"/>
    <property type="match status" value="1"/>
</dbReference>
<accession>A0A9P9XXN3</accession>
<dbReference type="RefSeq" id="XP_051360105.1">
    <property type="nucleotide sequence ID" value="XM_051508876.1"/>
</dbReference>
<dbReference type="EMBL" id="JAGIXG020000050">
    <property type="protein sequence ID" value="KAI6779249.1"/>
    <property type="molecule type" value="Genomic_DNA"/>
</dbReference>
<evidence type="ECO:0000259" key="1">
    <source>
        <dbReference type="Pfam" id="PF01593"/>
    </source>
</evidence>
<dbReference type="InterPro" id="IPR036188">
    <property type="entry name" value="FAD/NAD-bd_sf"/>
</dbReference>
<comment type="caution">
    <text evidence="2">The sequence shown here is derived from an EMBL/GenBank/DDBJ whole genome shotgun (WGS) entry which is preliminary data.</text>
</comment>
<proteinExistence type="predicted"/>
<dbReference type="PANTHER" id="PTHR10742">
    <property type="entry name" value="FLAVIN MONOAMINE OXIDASE"/>
    <property type="match status" value="1"/>
</dbReference>
<dbReference type="InterPro" id="IPR050281">
    <property type="entry name" value="Flavin_monoamine_oxidase"/>
</dbReference>
<dbReference type="OrthoDB" id="7777654at2759"/>
<dbReference type="AlphaFoldDB" id="A0A9P9XXN3"/>
<protein>
    <recommendedName>
        <fullName evidence="1">Amine oxidase domain-containing protein</fullName>
    </recommendedName>
</protein>
<sequence length="270" mass="29892">MGDSNGLWFNGVEYLNSTKQTSVSVGEAKSKKIAIVGGGMSVLMTSLLLTSVGMTNWHITESTERIGGRVRTRCLNDSKPDNYQYQEMRPIRFPVAVKYTDSNETLDIQDPKLVFQLSDVLNGMNGNDIEPAVNVILASYASAVQARSVAALSEEDHVALVQEAMVEVHGEIANEQWAGAYDRQCWEVDEHQAGAWASVAVGQQELFIPAYHKSELNTIFIGDHTSITHAWIFFALESAVRGTTQLLLELGLVDEVKKVVDTWMARWITI</sequence>
<name>A0A9P9XXN3_9HYPO</name>
<dbReference type="Gene3D" id="3.90.660.10">
    <property type="match status" value="1"/>
</dbReference>
<evidence type="ECO:0000313" key="2">
    <source>
        <dbReference type="EMBL" id="KAI6779249.1"/>
    </source>
</evidence>
<organism evidence="2 3">
    <name type="scientific">Emericellopsis cladophorae</name>
    <dbReference type="NCBI Taxonomy" id="2686198"/>
    <lineage>
        <taxon>Eukaryota</taxon>
        <taxon>Fungi</taxon>
        <taxon>Dikarya</taxon>
        <taxon>Ascomycota</taxon>
        <taxon>Pezizomycotina</taxon>
        <taxon>Sordariomycetes</taxon>
        <taxon>Hypocreomycetidae</taxon>
        <taxon>Hypocreales</taxon>
        <taxon>Bionectriaceae</taxon>
        <taxon>Emericellopsis</taxon>
    </lineage>
</organism>
<feature type="domain" description="Amine oxidase" evidence="1">
    <location>
        <begin position="134"/>
        <end position="242"/>
    </location>
</feature>
<keyword evidence="3" id="KW-1185">Reference proteome</keyword>
<dbReference type="Gene3D" id="3.50.50.60">
    <property type="entry name" value="FAD/NAD(P)-binding domain"/>
    <property type="match status" value="2"/>
</dbReference>
<dbReference type="SUPFAM" id="SSF51905">
    <property type="entry name" value="FAD/NAD(P)-binding domain"/>
    <property type="match status" value="1"/>
</dbReference>
<gene>
    <name evidence="2" type="ORF">J7T54_007776</name>
</gene>
<dbReference type="GO" id="GO:0001716">
    <property type="term" value="F:L-amino-acid oxidase activity"/>
    <property type="evidence" value="ECO:0007669"/>
    <property type="project" value="TreeGrafter"/>
</dbReference>
<dbReference type="GO" id="GO:0009063">
    <property type="term" value="P:amino acid catabolic process"/>
    <property type="evidence" value="ECO:0007669"/>
    <property type="project" value="TreeGrafter"/>
</dbReference>
<dbReference type="GeneID" id="75834249"/>
<dbReference type="Proteomes" id="UP001055219">
    <property type="component" value="Unassembled WGS sequence"/>
</dbReference>
<dbReference type="InterPro" id="IPR002937">
    <property type="entry name" value="Amino_oxidase"/>
</dbReference>
<dbReference type="PANTHER" id="PTHR10742:SF382">
    <property type="entry name" value="AMINE OXIDASE DOMAIN-CONTAINING PROTEIN"/>
    <property type="match status" value="1"/>
</dbReference>
<evidence type="ECO:0000313" key="3">
    <source>
        <dbReference type="Proteomes" id="UP001055219"/>
    </source>
</evidence>